<feature type="domain" description="PAC" evidence="12">
    <location>
        <begin position="228"/>
        <end position="279"/>
    </location>
</feature>
<evidence type="ECO:0000256" key="4">
    <source>
        <dbReference type="ARBA" id="ARBA00022679"/>
    </source>
</evidence>
<dbReference type="SUPFAM" id="SSF55874">
    <property type="entry name" value="ATPase domain of HSP90 chaperone/DNA topoisomerase II/histidine kinase"/>
    <property type="match status" value="1"/>
</dbReference>
<name>A0A7C2P2Z9_UNCW3</name>
<evidence type="ECO:0000259" key="12">
    <source>
        <dbReference type="PROSITE" id="PS50113"/>
    </source>
</evidence>
<evidence type="ECO:0000256" key="2">
    <source>
        <dbReference type="ARBA" id="ARBA00012438"/>
    </source>
</evidence>
<dbReference type="PRINTS" id="PR00344">
    <property type="entry name" value="BCTRLSENSOR"/>
</dbReference>
<evidence type="ECO:0000256" key="7">
    <source>
        <dbReference type="ARBA" id="ARBA00022840"/>
    </source>
</evidence>
<evidence type="ECO:0000259" key="10">
    <source>
        <dbReference type="PROSITE" id="PS50109"/>
    </source>
</evidence>
<keyword evidence="4" id="KW-0808">Transferase</keyword>
<evidence type="ECO:0000313" key="14">
    <source>
        <dbReference type="EMBL" id="HGL18073.1"/>
    </source>
</evidence>
<dbReference type="SUPFAM" id="SSF47384">
    <property type="entry name" value="Homodimeric domain of signal transducing histidine kinase"/>
    <property type="match status" value="1"/>
</dbReference>
<dbReference type="Pfam" id="PF13426">
    <property type="entry name" value="PAS_9"/>
    <property type="match status" value="1"/>
</dbReference>
<evidence type="ECO:0000256" key="9">
    <source>
        <dbReference type="SAM" id="Coils"/>
    </source>
</evidence>
<evidence type="ECO:0000313" key="13">
    <source>
        <dbReference type="EMBL" id="HEN28871.1"/>
    </source>
</evidence>
<evidence type="ECO:0000256" key="5">
    <source>
        <dbReference type="ARBA" id="ARBA00022741"/>
    </source>
</evidence>
<feature type="domain" description="PAS" evidence="11">
    <location>
        <begin position="157"/>
        <end position="228"/>
    </location>
</feature>
<dbReference type="InterPro" id="IPR004358">
    <property type="entry name" value="Sig_transdc_His_kin-like_C"/>
</dbReference>
<evidence type="ECO:0000259" key="11">
    <source>
        <dbReference type="PROSITE" id="PS50112"/>
    </source>
</evidence>
<dbReference type="PANTHER" id="PTHR43065:SF10">
    <property type="entry name" value="PEROXIDE STRESS-ACTIVATED HISTIDINE KINASE MAK3"/>
    <property type="match status" value="1"/>
</dbReference>
<dbReference type="Gene3D" id="3.30.565.10">
    <property type="entry name" value="Histidine kinase-like ATPase, C-terminal domain"/>
    <property type="match status" value="1"/>
</dbReference>
<dbReference type="InterPro" id="IPR000700">
    <property type="entry name" value="PAS-assoc_C"/>
</dbReference>
<dbReference type="NCBIfam" id="TIGR00229">
    <property type="entry name" value="sensory_box"/>
    <property type="match status" value="1"/>
</dbReference>
<dbReference type="Gene3D" id="3.30.450.20">
    <property type="entry name" value="PAS domain"/>
    <property type="match status" value="1"/>
</dbReference>
<dbReference type="InterPro" id="IPR000014">
    <property type="entry name" value="PAS"/>
</dbReference>
<dbReference type="InterPro" id="IPR036890">
    <property type="entry name" value="HATPase_C_sf"/>
</dbReference>
<dbReference type="CDD" id="cd00075">
    <property type="entry name" value="HATPase"/>
    <property type="match status" value="1"/>
</dbReference>
<dbReference type="EC" id="2.7.13.3" evidence="2"/>
<comment type="caution">
    <text evidence="13">The sequence shown here is derived from an EMBL/GenBank/DDBJ whole genome shotgun (WGS) entry which is preliminary data.</text>
</comment>
<dbReference type="Gene3D" id="1.10.287.130">
    <property type="match status" value="1"/>
</dbReference>
<dbReference type="SUPFAM" id="SSF55785">
    <property type="entry name" value="PYP-like sensor domain (PAS domain)"/>
    <property type="match status" value="1"/>
</dbReference>
<dbReference type="CDD" id="cd00130">
    <property type="entry name" value="PAS"/>
    <property type="match status" value="1"/>
</dbReference>
<dbReference type="SMART" id="SM00091">
    <property type="entry name" value="PAS"/>
    <property type="match status" value="1"/>
</dbReference>
<dbReference type="EMBL" id="DTDJ01000045">
    <property type="protein sequence ID" value="HGL18073.1"/>
    <property type="molecule type" value="Genomic_DNA"/>
</dbReference>
<feature type="coiled-coil region" evidence="9">
    <location>
        <begin position="140"/>
        <end position="167"/>
    </location>
</feature>
<keyword evidence="5" id="KW-0547">Nucleotide-binding</keyword>
<dbReference type="PROSITE" id="PS50109">
    <property type="entry name" value="HIS_KIN"/>
    <property type="match status" value="1"/>
</dbReference>
<keyword evidence="8" id="KW-0902">Two-component regulatory system</keyword>
<evidence type="ECO:0000256" key="8">
    <source>
        <dbReference type="ARBA" id="ARBA00023012"/>
    </source>
</evidence>
<protein>
    <recommendedName>
        <fullName evidence="2">histidine kinase</fullName>
        <ecNumber evidence="2">2.7.13.3</ecNumber>
    </recommendedName>
</protein>
<dbReference type="SMART" id="SM00388">
    <property type="entry name" value="HisKA"/>
    <property type="match status" value="1"/>
</dbReference>
<keyword evidence="7" id="KW-0067">ATP-binding</keyword>
<keyword evidence="3" id="KW-0597">Phosphoprotein</keyword>
<dbReference type="EMBL" id="DSOL01000272">
    <property type="protein sequence ID" value="HEN28871.1"/>
    <property type="molecule type" value="Genomic_DNA"/>
</dbReference>
<dbReference type="GO" id="GO:0005524">
    <property type="term" value="F:ATP binding"/>
    <property type="evidence" value="ECO:0007669"/>
    <property type="project" value="UniProtKB-KW"/>
</dbReference>
<keyword evidence="6" id="KW-0418">Kinase</keyword>
<dbReference type="InterPro" id="IPR005467">
    <property type="entry name" value="His_kinase_dom"/>
</dbReference>
<dbReference type="AlphaFoldDB" id="A0A7C2P2Z9"/>
<dbReference type="Pfam" id="PF02518">
    <property type="entry name" value="HATPase_c"/>
    <property type="match status" value="1"/>
</dbReference>
<dbReference type="InterPro" id="IPR003661">
    <property type="entry name" value="HisK_dim/P_dom"/>
</dbReference>
<evidence type="ECO:0000256" key="3">
    <source>
        <dbReference type="ARBA" id="ARBA00022553"/>
    </source>
</evidence>
<dbReference type="InterPro" id="IPR035965">
    <property type="entry name" value="PAS-like_dom_sf"/>
</dbReference>
<reference evidence="13" key="1">
    <citation type="journal article" date="2020" name="mSystems">
        <title>Genome- and Community-Level Interaction Insights into Carbon Utilization and Element Cycling Functions of Hydrothermarchaeota in Hydrothermal Sediment.</title>
        <authorList>
            <person name="Zhou Z."/>
            <person name="Liu Y."/>
            <person name="Xu W."/>
            <person name="Pan J."/>
            <person name="Luo Z.H."/>
            <person name="Li M."/>
        </authorList>
    </citation>
    <scope>NUCLEOTIDE SEQUENCE [LARGE SCALE GENOMIC DNA]</scope>
    <source>
        <strain evidence="13">SpSt-34</strain>
        <strain evidence="14">SpSt-69</strain>
    </source>
</reference>
<gene>
    <name evidence="13" type="ORF">ENQ77_09570</name>
    <name evidence="14" type="ORF">ENU66_07085</name>
</gene>
<dbReference type="PROSITE" id="PS50113">
    <property type="entry name" value="PAC"/>
    <property type="match status" value="1"/>
</dbReference>
<dbReference type="PANTHER" id="PTHR43065">
    <property type="entry name" value="SENSOR HISTIDINE KINASE"/>
    <property type="match status" value="1"/>
</dbReference>
<dbReference type="InterPro" id="IPR036097">
    <property type="entry name" value="HisK_dim/P_sf"/>
</dbReference>
<evidence type="ECO:0000256" key="1">
    <source>
        <dbReference type="ARBA" id="ARBA00000085"/>
    </source>
</evidence>
<dbReference type="InterPro" id="IPR003594">
    <property type="entry name" value="HATPase_dom"/>
</dbReference>
<accession>A0A7C2P2Z9</accession>
<proteinExistence type="predicted"/>
<sequence>MDLKELLKSYRNKIVDEWIYRLHTEVSERYSARPIDELFKTVSKAVDANYYALIYNDKNKINDHINWIAKLRLEGGFSLSEVQNAYELYRVIIMPYLNAELDEKEYVEVVYKLNQHLFYTITRFSDYFQALHEKWLYLYAKRLEKEVENRTRKLQESEREYRFLLNEMNDGYFVAVEGRVAFANKAFAQIHGYSVDEVIGKRFLDFVSSGDPLREKLKYILQNGLQKEEVFVYLRRHKKGTLYHTEMKIKPILYKNQKGIGGILRDITEKVELEKKMREAERFVHLGRIATCLAHEIRNPLTSVKMNVQIFAQDVSLEGYNKRRLEITLKEIQRLEKLLSDVLDFARPVSLNLKKTNPNNVIMQCIENLRPQIEEKQIEIKFNYTKNIPSFLLDEEKIKQALYNLLLNAVQAVDKGGRIEINGRTRKENLTIRIIDNGCGIKKSDIPFIFDPFFSTKPKGTGLGLPLARKIIEAHGGIINVKTRRPKGVCVEVVIPVRE</sequence>
<dbReference type="Pfam" id="PF00512">
    <property type="entry name" value="HisKA"/>
    <property type="match status" value="1"/>
</dbReference>
<dbReference type="CDD" id="cd00082">
    <property type="entry name" value="HisKA"/>
    <property type="match status" value="1"/>
</dbReference>
<feature type="domain" description="Histidine kinase" evidence="10">
    <location>
        <begin position="292"/>
        <end position="499"/>
    </location>
</feature>
<dbReference type="PROSITE" id="PS50112">
    <property type="entry name" value="PAS"/>
    <property type="match status" value="1"/>
</dbReference>
<evidence type="ECO:0000256" key="6">
    <source>
        <dbReference type="ARBA" id="ARBA00022777"/>
    </source>
</evidence>
<dbReference type="SMART" id="SM00387">
    <property type="entry name" value="HATPase_c"/>
    <property type="match status" value="1"/>
</dbReference>
<dbReference type="GO" id="GO:0000155">
    <property type="term" value="F:phosphorelay sensor kinase activity"/>
    <property type="evidence" value="ECO:0007669"/>
    <property type="project" value="InterPro"/>
</dbReference>
<comment type="catalytic activity">
    <reaction evidence="1">
        <text>ATP + protein L-histidine = ADP + protein N-phospho-L-histidine.</text>
        <dbReference type="EC" id="2.7.13.3"/>
    </reaction>
</comment>
<keyword evidence="9" id="KW-0175">Coiled coil</keyword>
<organism evidence="13">
    <name type="scientific">candidate division WOR-3 bacterium</name>
    <dbReference type="NCBI Taxonomy" id="2052148"/>
    <lineage>
        <taxon>Bacteria</taxon>
        <taxon>Bacteria division WOR-3</taxon>
    </lineage>
</organism>